<protein>
    <submittedName>
        <fullName evidence="2">Npun_R1517 family heterocyst differentiation transcriptional regulator</fullName>
    </submittedName>
</protein>
<dbReference type="Gene3D" id="6.20.180.10">
    <property type="match status" value="1"/>
</dbReference>
<name>A0A6M8BG74_9CYAN</name>
<proteinExistence type="predicted"/>
<organism evidence="2 3">
    <name type="scientific">Thermoleptolyngbya sichuanensis A183</name>
    <dbReference type="NCBI Taxonomy" id="2737172"/>
    <lineage>
        <taxon>Bacteria</taxon>
        <taxon>Bacillati</taxon>
        <taxon>Cyanobacteriota</taxon>
        <taxon>Cyanophyceae</taxon>
        <taxon>Oculatellales</taxon>
        <taxon>Oculatellaceae</taxon>
        <taxon>Thermoleptolyngbya</taxon>
        <taxon>Thermoleptolyngbya sichuanensis</taxon>
    </lineage>
</organism>
<evidence type="ECO:0000313" key="2">
    <source>
        <dbReference type="EMBL" id="QKD81605.1"/>
    </source>
</evidence>
<sequence>MEPNSVRYQPVNPDVGVYDCEVHLKFRLIEEKGALGNREHLLDTLLDAFACGADEYLEPIEVEVSAQEVPEVNASPQMRRQLIRLRNSSDAS</sequence>
<evidence type="ECO:0000259" key="1">
    <source>
        <dbReference type="Pfam" id="PF18068"/>
    </source>
</evidence>
<dbReference type="InterPro" id="IPR040744">
    <property type="entry name" value="Npun_R1517"/>
</dbReference>
<evidence type="ECO:0000313" key="3">
    <source>
        <dbReference type="Proteomes" id="UP000505210"/>
    </source>
</evidence>
<keyword evidence="3" id="KW-1185">Reference proteome</keyword>
<feature type="domain" description="Npun R1517" evidence="1">
    <location>
        <begin position="14"/>
        <end position="87"/>
    </location>
</feature>
<accession>A0A6M8BG74</accession>
<dbReference type="Pfam" id="PF18068">
    <property type="entry name" value="Npun_R1517"/>
    <property type="match status" value="1"/>
</dbReference>
<dbReference type="AlphaFoldDB" id="A0A6M8BG74"/>
<gene>
    <name evidence="2" type="ORF">HPC62_04860</name>
</gene>
<dbReference type="KEGG" id="theu:HPC62_04860"/>
<dbReference type="Proteomes" id="UP000505210">
    <property type="component" value="Chromosome"/>
</dbReference>
<reference evidence="2 3" key="1">
    <citation type="submission" date="2020-05" db="EMBL/GenBank/DDBJ databases">
        <title>Complete genome sequence of of a novel Thermoleptolyngbya strain isolated from hot springs of Ganzi, Sichuan China.</title>
        <authorList>
            <person name="Tang J."/>
            <person name="Daroch M."/>
            <person name="Li L."/>
            <person name="Waleron K."/>
            <person name="Waleron M."/>
            <person name="Waleron M."/>
        </authorList>
    </citation>
    <scope>NUCLEOTIDE SEQUENCE [LARGE SCALE GENOMIC DNA]</scope>
    <source>
        <strain evidence="2 3">PKUAC-SCTA183</strain>
    </source>
</reference>
<dbReference type="EMBL" id="CP053661">
    <property type="protein sequence ID" value="QKD81605.1"/>
    <property type="molecule type" value="Genomic_DNA"/>
</dbReference>
<dbReference type="RefSeq" id="WP_068511929.1">
    <property type="nucleotide sequence ID" value="NZ_CP053661.1"/>
</dbReference>